<evidence type="ECO:0000259" key="1">
    <source>
        <dbReference type="Pfam" id="PF00148"/>
    </source>
</evidence>
<dbReference type="EMBL" id="FQXV01000005">
    <property type="protein sequence ID" value="SHH97555.1"/>
    <property type="molecule type" value="Genomic_DNA"/>
</dbReference>
<dbReference type="AlphaFoldDB" id="A0A1M5XCI6"/>
<dbReference type="STRING" id="1123282.SAMN02745823_01705"/>
<evidence type="ECO:0000313" key="3">
    <source>
        <dbReference type="Proteomes" id="UP000183995"/>
    </source>
</evidence>
<dbReference type="Gene3D" id="3.40.50.1980">
    <property type="entry name" value="Nitrogenase molybdenum iron protein domain"/>
    <property type="match status" value="2"/>
</dbReference>
<dbReference type="GO" id="GO:0016491">
    <property type="term" value="F:oxidoreductase activity"/>
    <property type="evidence" value="ECO:0007669"/>
    <property type="project" value="InterPro"/>
</dbReference>
<evidence type="ECO:0000313" key="2">
    <source>
        <dbReference type="EMBL" id="SHH97555.1"/>
    </source>
</evidence>
<accession>A0A1M5XCI6</accession>
<organism evidence="2 3">
    <name type="scientific">Sporobacter termitidis DSM 10068</name>
    <dbReference type="NCBI Taxonomy" id="1123282"/>
    <lineage>
        <taxon>Bacteria</taxon>
        <taxon>Bacillati</taxon>
        <taxon>Bacillota</taxon>
        <taxon>Clostridia</taxon>
        <taxon>Eubacteriales</taxon>
        <taxon>Oscillospiraceae</taxon>
        <taxon>Sporobacter</taxon>
    </lineage>
</organism>
<gene>
    <name evidence="2" type="ORF">SAMN02745823_01705</name>
</gene>
<dbReference type="Pfam" id="PF00148">
    <property type="entry name" value="Oxidored_nitro"/>
    <property type="match status" value="1"/>
</dbReference>
<dbReference type="InterPro" id="IPR000510">
    <property type="entry name" value="Nase/OxRdtase_comp1"/>
</dbReference>
<dbReference type="OrthoDB" id="4959at2"/>
<dbReference type="SUPFAM" id="SSF53807">
    <property type="entry name" value="Helical backbone' metal receptor"/>
    <property type="match status" value="1"/>
</dbReference>
<name>A0A1M5XCI6_9FIRM</name>
<keyword evidence="3" id="KW-1185">Reference proteome</keyword>
<feature type="domain" description="Nitrogenase/oxidoreductase component 1" evidence="1">
    <location>
        <begin position="24"/>
        <end position="328"/>
    </location>
</feature>
<sequence length="400" mass="45137">MSEKNESALSYYIPNRSRKKTILRIPESHSLYVCPSACGRRIALRAYENGEKNFLSFLYIAEEDAVSGQYESNIYEAIAELVTVLDPPPKAFTLYFSCVDNFLNTDEKALLEELEARFPGLRFIACHHDPIASDEKISPGMRLHHQMYEFLEYTGKKDSGINLIGSYAPFDPDGEFFRVMSECGVGKIRQLFECGTYAAYQEMADSRLNLVLTPMGELAAENMAERLGIPYYVNPATYEIDEIAGNYRNIAALLGRKCLDLQAEISETRRIIRMTRERVGPTPVIIDSSATMRPFALAKALLGYGFNVAAVFAGKSKIDDTAERQWLQDNFPQLMLIHTGDTRAFTGYGLDKECLAVGYDCAYLLQARCFVDIFNDEALYGFHGVRKLMQLMGKACEEKR</sequence>
<reference evidence="2 3" key="1">
    <citation type="submission" date="2016-11" db="EMBL/GenBank/DDBJ databases">
        <authorList>
            <person name="Jaros S."/>
            <person name="Januszkiewicz K."/>
            <person name="Wedrychowicz H."/>
        </authorList>
    </citation>
    <scope>NUCLEOTIDE SEQUENCE [LARGE SCALE GENOMIC DNA]</scope>
    <source>
        <strain evidence="2 3">DSM 10068</strain>
    </source>
</reference>
<protein>
    <submittedName>
        <fullName evidence="2">Nitrogenase component 1 type Oxidoreductase</fullName>
    </submittedName>
</protein>
<dbReference type="RefSeq" id="WP_073077741.1">
    <property type="nucleotide sequence ID" value="NZ_FQXV01000005.1"/>
</dbReference>
<proteinExistence type="predicted"/>
<dbReference type="Proteomes" id="UP000183995">
    <property type="component" value="Unassembled WGS sequence"/>
</dbReference>